<dbReference type="STRING" id="383855.M3AU26"/>
<dbReference type="InterPro" id="IPR015202">
    <property type="entry name" value="GO-like_E_set"/>
</dbReference>
<dbReference type="InterPro" id="IPR006652">
    <property type="entry name" value="Kelch_1"/>
</dbReference>
<dbReference type="KEGG" id="pfj:MYCFIDRAFT_76932"/>
<feature type="domain" description="Galactose oxidase-like Early set" evidence="1">
    <location>
        <begin position="425"/>
        <end position="519"/>
    </location>
</feature>
<keyword evidence="3" id="KW-1185">Reference proteome</keyword>
<dbReference type="PANTHER" id="PTHR32208:SF21">
    <property type="entry name" value="LOW QUALITY PROTEIN: ALDEHYDE OXIDASE GLOX-LIKE"/>
    <property type="match status" value="1"/>
</dbReference>
<reference evidence="2 3" key="1">
    <citation type="journal article" date="2012" name="PLoS Pathog.">
        <title>Diverse lifestyles and strategies of plant pathogenesis encoded in the genomes of eighteen Dothideomycetes fungi.</title>
        <authorList>
            <person name="Ohm R.A."/>
            <person name="Feau N."/>
            <person name="Henrissat B."/>
            <person name="Schoch C.L."/>
            <person name="Horwitz B.A."/>
            <person name="Barry K.W."/>
            <person name="Condon B.J."/>
            <person name="Copeland A.C."/>
            <person name="Dhillon B."/>
            <person name="Glaser F."/>
            <person name="Hesse C.N."/>
            <person name="Kosti I."/>
            <person name="LaButti K."/>
            <person name="Lindquist E.A."/>
            <person name="Lucas S."/>
            <person name="Salamov A.A."/>
            <person name="Bradshaw R.E."/>
            <person name="Ciuffetti L."/>
            <person name="Hamelin R.C."/>
            <person name="Kema G.H.J."/>
            <person name="Lawrence C."/>
            <person name="Scott J.A."/>
            <person name="Spatafora J.W."/>
            <person name="Turgeon B.G."/>
            <person name="de Wit P.J.G.M."/>
            <person name="Zhong S."/>
            <person name="Goodwin S.B."/>
            <person name="Grigoriev I.V."/>
        </authorList>
    </citation>
    <scope>NUCLEOTIDE SEQUENCE [LARGE SCALE GENOMIC DNA]</scope>
    <source>
        <strain evidence="2 3">CIRAD86</strain>
    </source>
</reference>
<dbReference type="AlphaFoldDB" id="M3AU26"/>
<gene>
    <name evidence="2" type="ORF">MYCFIDRAFT_76932</name>
</gene>
<evidence type="ECO:0000259" key="1">
    <source>
        <dbReference type="Pfam" id="PF09118"/>
    </source>
</evidence>
<dbReference type="InterPro" id="IPR013783">
    <property type="entry name" value="Ig-like_fold"/>
</dbReference>
<dbReference type="HOGENOM" id="CLU_388298_0_0_1"/>
<dbReference type="Pfam" id="PF09118">
    <property type="entry name" value="GO-like_E_set"/>
    <property type="match status" value="1"/>
</dbReference>
<sequence length="737" mass="80483">MATEKDVGKWGTVFDTRRVAVHASLLPNGRILCWGRRANPNDPKALNLDEQFTRPFFIDLPFSPKDNFLVDESKLIKNSSPDQDIKDAPQFLDNLNLFCSGHCLQPDGSLLITGGHKEDGLGIDQACTYDYLSNKWISLPKMNDGRWYPSVLTLPDGSALVISGSHIPMAQSDWATGRYISNIPQILHPDPTVKASPSVSWVTAPSPPGRVIPLYPKLHLDPKGRIFIAGPQAESLLINLDANVNNNRTIAWEFPGSMRSGGACEYGSSAMYEDGKVLWTGGGNPPIKKTEIMDLTKDKLAWVPSNDMQYARRQHNATVLPDGSVLVTGGSSGAGGFSNPPGFNDLTPGMTVHKAELWSESKGWATMAEEVHDRCYHSIALLLPNGQVLSASGGEYGDAIGARASNTLTNAQLFSPPYLCLGVDRPNIQKPLPTIEYGKSFTITVGAKDNIKQASLMRLGSVTHTTNMNQLRVKLVPNQTGTSVQLAGPANPNIAPPGHYMLFVMNERGVPCVAPIVQINLPTSKPTTTLMQRARMAEQPAISLLELDQKIMEQHDQPMTLIGLTPICPYGLGPCWGGAFEALQHISDIKTVRPAPSQADSIAFVYLKNDDSLPELDVWRREFSSIARSSYEMRGIEVTISGTVTRKVDAKDQSGQLLLVAEKTRPEVVLVPYQQSSNIRYDFKAGMPKPIKQEEAQAYAQLLAVVDLDGRSTLKVTGTLEKHGDGKFTLAVREVHM</sequence>
<evidence type="ECO:0000313" key="3">
    <source>
        <dbReference type="Proteomes" id="UP000016932"/>
    </source>
</evidence>
<accession>M3AU26</accession>
<evidence type="ECO:0000313" key="2">
    <source>
        <dbReference type="EMBL" id="EME80992.1"/>
    </source>
</evidence>
<dbReference type="InterPro" id="IPR011043">
    <property type="entry name" value="Gal_Oxase/kelch_b-propeller"/>
</dbReference>
<dbReference type="SUPFAM" id="SSF81296">
    <property type="entry name" value="E set domains"/>
    <property type="match status" value="1"/>
</dbReference>
<dbReference type="EMBL" id="KB446560">
    <property type="protein sequence ID" value="EME80992.1"/>
    <property type="molecule type" value="Genomic_DNA"/>
</dbReference>
<name>M3AU26_PSEFD</name>
<dbReference type="Proteomes" id="UP000016932">
    <property type="component" value="Unassembled WGS sequence"/>
</dbReference>
<dbReference type="CDD" id="cd02851">
    <property type="entry name" value="E_set_GO_C"/>
    <property type="match status" value="1"/>
</dbReference>
<dbReference type="SMART" id="SM00612">
    <property type="entry name" value="Kelch"/>
    <property type="match status" value="2"/>
</dbReference>
<dbReference type="eggNOG" id="ENOG502SCD5">
    <property type="taxonomic scope" value="Eukaryota"/>
</dbReference>
<dbReference type="InterPro" id="IPR014756">
    <property type="entry name" value="Ig_E-set"/>
</dbReference>
<dbReference type="RefSeq" id="XP_007928073.1">
    <property type="nucleotide sequence ID" value="XM_007929882.1"/>
</dbReference>
<dbReference type="InterPro" id="IPR037293">
    <property type="entry name" value="Gal_Oxidase_central_sf"/>
</dbReference>
<dbReference type="PANTHER" id="PTHR32208">
    <property type="entry name" value="SECRETED PROTEIN-RELATED"/>
    <property type="match status" value="1"/>
</dbReference>
<organism evidence="2 3">
    <name type="scientific">Pseudocercospora fijiensis (strain CIRAD86)</name>
    <name type="common">Black leaf streak disease fungus</name>
    <name type="synonym">Mycosphaerella fijiensis</name>
    <dbReference type="NCBI Taxonomy" id="383855"/>
    <lineage>
        <taxon>Eukaryota</taxon>
        <taxon>Fungi</taxon>
        <taxon>Dikarya</taxon>
        <taxon>Ascomycota</taxon>
        <taxon>Pezizomycotina</taxon>
        <taxon>Dothideomycetes</taxon>
        <taxon>Dothideomycetidae</taxon>
        <taxon>Mycosphaerellales</taxon>
        <taxon>Mycosphaerellaceae</taxon>
        <taxon>Pseudocercospora</taxon>
    </lineage>
</organism>
<proteinExistence type="predicted"/>
<protein>
    <recommendedName>
        <fullName evidence="1">Galactose oxidase-like Early set domain-containing protein</fullName>
    </recommendedName>
</protein>
<dbReference type="GeneID" id="19341248"/>
<dbReference type="Gene3D" id="2.130.10.80">
    <property type="entry name" value="Galactose oxidase/kelch, beta-propeller"/>
    <property type="match status" value="1"/>
</dbReference>
<dbReference type="VEuPathDB" id="FungiDB:MYCFIDRAFT_76932"/>
<dbReference type="SUPFAM" id="SSF50965">
    <property type="entry name" value="Galactose oxidase, central domain"/>
    <property type="match status" value="1"/>
</dbReference>
<dbReference type="OrthoDB" id="2019572at2759"/>
<dbReference type="Gene3D" id="2.60.40.10">
    <property type="entry name" value="Immunoglobulins"/>
    <property type="match status" value="1"/>
</dbReference>